<keyword evidence="5" id="KW-1015">Disulfide bond</keyword>
<organism evidence="8 9">
    <name type="scientific">Catharus ustulatus</name>
    <name type="common">Russet-backed thrush</name>
    <name type="synonym">Hylocichla ustulatus</name>
    <dbReference type="NCBI Taxonomy" id="91951"/>
    <lineage>
        <taxon>Eukaryota</taxon>
        <taxon>Metazoa</taxon>
        <taxon>Chordata</taxon>
        <taxon>Craniata</taxon>
        <taxon>Vertebrata</taxon>
        <taxon>Euteleostomi</taxon>
        <taxon>Archelosauria</taxon>
        <taxon>Archosauria</taxon>
        <taxon>Dinosauria</taxon>
        <taxon>Saurischia</taxon>
        <taxon>Theropoda</taxon>
        <taxon>Coelurosauria</taxon>
        <taxon>Aves</taxon>
        <taxon>Neognathae</taxon>
        <taxon>Neoaves</taxon>
        <taxon>Telluraves</taxon>
        <taxon>Australaves</taxon>
        <taxon>Passeriformes</taxon>
        <taxon>Turdidae</taxon>
        <taxon>Catharus</taxon>
    </lineage>
</organism>
<dbReference type="SMART" id="SM00409">
    <property type="entry name" value="IG"/>
    <property type="match status" value="1"/>
</dbReference>
<dbReference type="InterPro" id="IPR013783">
    <property type="entry name" value="Ig-like_fold"/>
</dbReference>
<dbReference type="SUPFAM" id="SSF48726">
    <property type="entry name" value="Immunoglobulin"/>
    <property type="match status" value="1"/>
</dbReference>
<dbReference type="PROSITE" id="PS50835">
    <property type="entry name" value="IG_LIKE"/>
    <property type="match status" value="1"/>
</dbReference>
<evidence type="ECO:0000256" key="5">
    <source>
        <dbReference type="ARBA" id="ARBA00023157"/>
    </source>
</evidence>
<dbReference type="Pfam" id="PF07679">
    <property type="entry name" value="I-set"/>
    <property type="match status" value="1"/>
</dbReference>
<keyword evidence="2" id="KW-0963">Cytoplasm</keyword>
<dbReference type="FunFam" id="2.60.40.10:FF:000211">
    <property type="entry name" value="Obscurin-like protein 1"/>
    <property type="match status" value="1"/>
</dbReference>
<evidence type="ECO:0000256" key="1">
    <source>
        <dbReference type="ARBA" id="ARBA00004496"/>
    </source>
</evidence>
<evidence type="ECO:0000256" key="2">
    <source>
        <dbReference type="ARBA" id="ARBA00022490"/>
    </source>
</evidence>
<dbReference type="AlphaFoldDB" id="A0A8C3TLY1"/>
<dbReference type="Ensembl" id="ENSCUST00005001308.1">
    <property type="protein sequence ID" value="ENSCUSP00005001233.1"/>
    <property type="gene ID" value="ENSCUSG00005000863.1"/>
</dbReference>
<dbReference type="InterPro" id="IPR003599">
    <property type="entry name" value="Ig_sub"/>
</dbReference>
<reference evidence="8" key="2">
    <citation type="submission" date="2025-08" db="UniProtKB">
        <authorList>
            <consortium name="Ensembl"/>
        </authorList>
    </citation>
    <scope>IDENTIFICATION</scope>
</reference>
<keyword evidence="9" id="KW-1185">Reference proteome</keyword>
<keyword evidence="3" id="KW-0597">Phosphoprotein</keyword>
<accession>A0A8C3TLY1</accession>
<keyword evidence="4" id="KW-0677">Repeat</keyword>
<name>A0A8C3TLY1_CATUS</name>
<evidence type="ECO:0000256" key="3">
    <source>
        <dbReference type="ARBA" id="ARBA00022553"/>
    </source>
</evidence>
<dbReference type="PANTHER" id="PTHR35971">
    <property type="entry name" value="SI:DKEY-31G6.6"/>
    <property type="match status" value="1"/>
</dbReference>
<dbReference type="Proteomes" id="UP000694563">
    <property type="component" value="Chromosome 7"/>
</dbReference>
<dbReference type="InterPro" id="IPR013098">
    <property type="entry name" value="Ig_I-set"/>
</dbReference>
<sequence>MEGSPLHLQPSYPCTVPHRRDIPELCLVPSARPVCIVNKEEAQSPLEVQEGDSVTLVARLSPETAAVQWQKDGQTLCSGGRLLVCSEGPTRSLTIKQAELGDGGIFLCDAGDDEVHFTLHVKACAGDKEWAVPQPHPPAVPDR</sequence>
<proteinExistence type="predicted"/>
<feature type="domain" description="Ig-like" evidence="7">
    <location>
        <begin position="23"/>
        <end position="118"/>
    </location>
</feature>
<evidence type="ECO:0000259" key="7">
    <source>
        <dbReference type="PROSITE" id="PS50835"/>
    </source>
</evidence>
<protein>
    <recommendedName>
        <fullName evidence="7">Ig-like domain-containing protein</fullName>
    </recommendedName>
</protein>
<evidence type="ECO:0000256" key="6">
    <source>
        <dbReference type="ARBA" id="ARBA00023319"/>
    </source>
</evidence>
<evidence type="ECO:0000256" key="4">
    <source>
        <dbReference type="ARBA" id="ARBA00022737"/>
    </source>
</evidence>
<dbReference type="Gene3D" id="2.60.40.10">
    <property type="entry name" value="Immunoglobulins"/>
    <property type="match status" value="1"/>
</dbReference>
<keyword evidence="6" id="KW-0393">Immunoglobulin domain</keyword>
<dbReference type="InterPro" id="IPR007110">
    <property type="entry name" value="Ig-like_dom"/>
</dbReference>
<reference evidence="8" key="1">
    <citation type="submission" date="2020-10" db="EMBL/GenBank/DDBJ databases">
        <title>Catharus ustulatus (Swainson's thrush) genome, bCatUst1, primary haplotype v2.</title>
        <authorList>
            <person name="Delmore K."/>
            <person name="Vafadar M."/>
            <person name="Formenti G."/>
            <person name="Chow W."/>
            <person name="Pelan S."/>
            <person name="Howe K."/>
            <person name="Rhie A."/>
            <person name="Mountcastle J."/>
            <person name="Haase B."/>
            <person name="Fedrigo O."/>
            <person name="Jarvis E.D."/>
        </authorList>
    </citation>
    <scope>NUCLEOTIDE SEQUENCE [LARGE SCALE GENOMIC DNA]</scope>
</reference>
<comment type="subcellular location">
    <subcellularLocation>
        <location evidence="1">Cytoplasm</location>
    </subcellularLocation>
</comment>
<reference evidence="8" key="3">
    <citation type="submission" date="2025-09" db="UniProtKB">
        <authorList>
            <consortium name="Ensembl"/>
        </authorList>
    </citation>
    <scope>IDENTIFICATION</scope>
</reference>
<dbReference type="GO" id="GO:0005737">
    <property type="term" value="C:cytoplasm"/>
    <property type="evidence" value="ECO:0007669"/>
    <property type="project" value="UniProtKB-SubCell"/>
</dbReference>
<dbReference type="PANTHER" id="PTHR35971:SF5">
    <property type="entry name" value="OBSCURIN LIKE CYTOSKELETAL ADAPTOR 1"/>
    <property type="match status" value="1"/>
</dbReference>
<evidence type="ECO:0000313" key="8">
    <source>
        <dbReference type="Ensembl" id="ENSCUSP00005001233.1"/>
    </source>
</evidence>
<evidence type="ECO:0000313" key="9">
    <source>
        <dbReference type="Proteomes" id="UP000694563"/>
    </source>
</evidence>
<dbReference type="InterPro" id="IPR036179">
    <property type="entry name" value="Ig-like_dom_sf"/>
</dbReference>
<dbReference type="InterPro" id="IPR052385">
    <property type="entry name" value="Obscurin/Obscurin-like_Reg"/>
</dbReference>